<dbReference type="OrthoDB" id="6430943at2759"/>
<dbReference type="Pfam" id="PF23055">
    <property type="entry name" value="DUF7041"/>
    <property type="match status" value="1"/>
</dbReference>
<evidence type="ECO:0000313" key="2">
    <source>
        <dbReference type="EMBL" id="KFM81175.1"/>
    </source>
</evidence>
<sequence length="79" mass="9000">MPGSEGQTIDKYIAAGQEPQILYVAVKIPPPLWKKNVKLWFPQVESNFALAKISKDITKYNHVISSIDSESQYGIRYFI</sequence>
<proteinExistence type="predicted"/>
<evidence type="ECO:0000313" key="3">
    <source>
        <dbReference type="Proteomes" id="UP000054359"/>
    </source>
</evidence>
<dbReference type="PANTHER" id="PTHR33327:SF3">
    <property type="entry name" value="RNA-DIRECTED DNA POLYMERASE"/>
    <property type="match status" value="1"/>
</dbReference>
<gene>
    <name evidence="2" type="ORF">X975_04264</name>
</gene>
<name>A0A087UUY6_STEMI</name>
<dbReference type="EMBL" id="KK121772">
    <property type="protein sequence ID" value="KFM81175.1"/>
    <property type="molecule type" value="Genomic_DNA"/>
</dbReference>
<evidence type="ECO:0000259" key="1">
    <source>
        <dbReference type="Pfam" id="PF23055"/>
    </source>
</evidence>
<organism evidence="2 3">
    <name type="scientific">Stegodyphus mimosarum</name>
    <name type="common">African social velvet spider</name>
    <dbReference type="NCBI Taxonomy" id="407821"/>
    <lineage>
        <taxon>Eukaryota</taxon>
        <taxon>Metazoa</taxon>
        <taxon>Ecdysozoa</taxon>
        <taxon>Arthropoda</taxon>
        <taxon>Chelicerata</taxon>
        <taxon>Arachnida</taxon>
        <taxon>Araneae</taxon>
        <taxon>Araneomorphae</taxon>
        <taxon>Entelegynae</taxon>
        <taxon>Eresoidea</taxon>
        <taxon>Eresidae</taxon>
        <taxon>Stegodyphus</taxon>
    </lineage>
</organism>
<protein>
    <recommendedName>
        <fullName evidence="1">DUF7041 domain-containing protein</fullName>
    </recommendedName>
</protein>
<feature type="domain" description="DUF7041" evidence="1">
    <location>
        <begin position="30"/>
        <end position="79"/>
    </location>
</feature>
<keyword evidence="3" id="KW-1185">Reference proteome</keyword>
<reference evidence="2 3" key="1">
    <citation type="submission" date="2013-11" db="EMBL/GenBank/DDBJ databases">
        <title>Genome sequencing of Stegodyphus mimosarum.</title>
        <authorList>
            <person name="Bechsgaard J."/>
        </authorList>
    </citation>
    <scope>NUCLEOTIDE SEQUENCE [LARGE SCALE GENOMIC DNA]</scope>
</reference>
<feature type="non-terminal residue" evidence="2">
    <location>
        <position position="79"/>
    </location>
</feature>
<dbReference type="Proteomes" id="UP000054359">
    <property type="component" value="Unassembled WGS sequence"/>
</dbReference>
<accession>A0A087UUY6</accession>
<dbReference type="InterPro" id="IPR055469">
    <property type="entry name" value="DUF7041"/>
</dbReference>
<dbReference type="PANTHER" id="PTHR33327">
    <property type="entry name" value="ENDONUCLEASE"/>
    <property type="match status" value="1"/>
</dbReference>
<dbReference type="AlphaFoldDB" id="A0A087UUY6"/>